<keyword evidence="2 4" id="KW-0378">Hydrolase</keyword>
<dbReference type="AlphaFoldDB" id="A0A397V9F3"/>
<comment type="caution">
    <text evidence="4">The sequence shown here is derived from an EMBL/GenBank/DDBJ whole genome shotgun (WGS) entry which is preliminary data.</text>
</comment>
<dbReference type="InterPro" id="IPR013094">
    <property type="entry name" value="AB_hydrolase_3"/>
</dbReference>
<accession>A0A397V9F3</accession>
<dbReference type="InterPro" id="IPR002168">
    <property type="entry name" value="Lipase_GDXG_HIS_AS"/>
</dbReference>
<evidence type="ECO:0000313" key="5">
    <source>
        <dbReference type="Proteomes" id="UP000266673"/>
    </source>
</evidence>
<dbReference type="STRING" id="44941.A0A397V9F3"/>
<evidence type="ECO:0000256" key="1">
    <source>
        <dbReference type="ARBA" id="ARBA00010515"/>
    </source>
</evidence>
<dbReference type="PANTHER" id="PTHR48081:SF8">
    <property type="entry name" value="ALPHA_BETA HYDROLASE FOLD-3 DOMAIN-CONTAINING PROTEIN-RELATED"/>
    <property type="match status" value="1"/>
</dbReference>
<protein>
    <submittedName>
        <fullName evidence="4">Alpha/Beta hydrolase protein</fullName>
    </submittedName>
</protein>
<dbReference type="Pfam" id="PF07859">
    <property type="entry name" value="Abhydrolase_3"/>
    <property type="match status" value="1"/>
</dbReference>
<dbReference type="GO" id="GO:0016787">
    <property type="term" value="F:hydrolase activity"/>
    <property type="evidence" value="ECO:0007669"/>
    <property type="project" value="UniProtKB-KW"/>
</dbReference>
<dbReference type="SUPFAM" id="SSF53474">
    <property type="entry name" value="alpha/beta-Hydrolases"/>
    <property type="match status" value="1"/>
</dbReference>
<dbReference type="EMBL" id="QKWP01000546">
    <property type="protein sequence ID" value="RIB18318.1"/>
    <property type="molecule type" value="Genomic_DNA"/>
</dbReference>
<dbReference type="Proteomes" id="UP000266673">
    <property type="component" value="Unassembled WGS sequence"/>
</dbReference>
<sequence>MSLSEDPPVKSWDLEFHLAVAAVKANNNNSSELPIEQVQKQFNEKYKIEAPPNIILEQVILDERYRQESRKHLEKILKQYEDVLDEKWKEPNDRLHGEWVYTKDENNEMDKVILHIHGGGYYVGSPESFRGLTFKYAEYAKARVFSIDYRLAPQNQFPASLCDSVAAYLYLLNPGLEAGFKQINPKKIVFMGESAGGGLALATLLFLRDAELPLPGGAVVLSPWVDLTQSMPSYLNAEIDKADFVNKKLGIRGIGSSSSLEDEFNANVKALSDKIAQKKPKIVGHPSFTEVPRFNLYCANEAIAIPYIRQVHVFYLKNLLVNIILIIYSYPSHSSYLIYSPMLAESLGDLPPILCQVGGLERFRDEGILFSYKAAYPHEYQLPSYATKNFEKSPFKNPTKVILEVYDDMPHAWHMFTFSKPSQIALERCGDFIKRVTSIRDNNTSTINLFKENAVSPTIPVSPSFIGMRISINGEIRELNKTDQDCLKWDKIGIVSKM</sequence>
<dbReference type="InterPro" id="IPR050300">
    <property type="entry name" value="GDXG_lipolytic_enzyme"/>
</dbReference>
<dbReference type="PANTHER" id="PTHR48081">
    <property type="entry name" value="AB HYDROLASE SUPERFAMILY PROTEIN C4A8.06C"/>
    <property type="match status" value="1"/>
</dbReference>
<comment type="similarity">
    <text evidence="1">Belongs to the 'GDXG' lipolytic enzyme family.</text>
</comment>
<dbReference type="InterPro" id="IPR029058">
    <property type="entry name" value="AB_hydrolase_fold"/>
</dbReference>
<evidence type="ECO:0000256" key="2">
    <source>
        <dbReference type="ARBA" id="ARBA00022801"/>
    </source>
</evidence>
<evidence type="ECO:0000259" key="3">
    <source>
        <dbReference type="Pfam" id="PF07859"/>
    </source>
</evidence>
<name>A0A397V9F3_9GLOM</name>
<dbReference type="Gene3D" id="3.40.50.1820">
    <property type="entry name" value="alpha/beta hydrolase"/>
    <property type="match status" value="1"/>
</dbReference>
<dbReference type="PROSITE" id="PS01173">
    <property type="entry name" value="LIPASE_GDXG_HIS"/>
    <property type="match status" value="1"/>
</dbReference>
<gene>
    <name evidence="4" type="ORF">C2G38_2142185</name>
</gene>
<keyword evidence="5" id="KW-1185">Reference proteome</keyword>
<evidence type="ECO:0000313" key="4">
    <source>
        <dbReference type="EMBL" id="RIB18318.1"/>
    </source>
</evidence>
<organism evidence="4 5">
    <name type="scientific">Gigaspora rosea</name>
    <dbReference type="NCBI Taxonomy" id="44941"/>
    <lineage>
        <taxon>Eukaryota</taxon>
        <taxon>Fungi</taxon>
        <taxon>Fungi incertae sedis</taxon>
        <taxon>Mucoromycota</taxon>
        <taxon>Glomeromycotina</taxon>
        <taxon>Glomeromycetes</taxon>
        <taxon>Diversisporales</taxon>
        <taxon>Gigasporaceae</taxon>
        <taxon>Gigaspora</taxon>
    </lineage>
</organism>
<proteinExistence type="inferred from homology"/>
<dbReference type="OrthoDB" id="1662883at2759"/>
<feature type="domain" description="Alpha/beta hydrolase fold-3" evidence="3">
    <location>
        <begin position="113"/>
        <end position="246"/>
    </location>
</feature>
<reference evidence="4 5" key="1">
    <citation type="submission" date="2018-06" db="EMBL/GenBank/DDBJ databases">
        <title>Comparative genomics reveals the genomic features of Rhizophagus irregularis, R. cerebriforme, R. diaphanum and Gigaspora rosea, and their symbiotic lifestyle signature.</title>
        <authorList>
            <person name="Morin E."/>
            <person name="San Clemente H."/>
            <person name="Chen E.C.H."/>
            <person name="De La Providencia I."/>
            <person name="Hainaut M."/>
            <person name="Kuo A."/>
            <person name="Kohler A."/>
            <person name="Murat C."/>
            <person name="Tang N."/>
            <person name="Roy S."/>
            <person name="Loubradou J."/>
            <person name="Henrissat B."/>
            <person name="Grigoriev I.V."/>
            <person name="Corradi N."/>
            <person name="Roux C."/>
            <person name="Martin F.M."/>
        </authorList>
    </citation>
    <scope>NUCLEOTIDE SEQUENCE [LARGE SCALE GENOMIC DNA]</scope>
    <source>
        <strain evidence="4 5">DAOM 194757</strain>
    </source>
</reference>